<dbReference type="RefSeq" id="WP_013687927.1">
    <property type="nucleotide sequence ID" value="NC_015321.1"/>
</dbReference>
<dbReference type="KEGG" id="fte:Fluta_3186"/>
<reference evidence="3" key="2">
    <citation type="submission" date="2011-02" db="EMBL/GenBank/DDBJ databases">
        <title>The complete genome of Fluviicola taffensis DSM 16823.</title>
        <authorList>
            <consortium name="US DOE Joint Genome Institute (JGI-PGF)"/>
            <person name="Lucas S."/>
            <person name="Copeland A."/>
            <person name="Lapidus A."/>
            <person name="Bruce D."/>
            <person name="Goodwin L."/>
            <person name="Pitluck S."/>
            <person name="Kyrpides N."/>
            <person name="Mavromatis K."/>
            <person name="Ivanova N."/>
            <person name="Mikhailova N."/>
            <person name="Pagani I."/>
            <person name="Chertkov O."/>
            <person name="Detter J.C."/>
            <person name="Han C."/>
            <person name="Tapia R."/>
            <person name="Land M."/>
            <person name="Hauser L."/>
            <person name="Markowitz V."/>
            <person name="Cheng J.-F."/>
            <person name="Hugenholtz P."/>
            <person name="Woyke T."/>
            <person name="Wu D."/>
            <person name="Tindall B."/>
            <person name="Pomrenke H.G."/>
            <person name="Brambilla E."/>
            <person name="Klenk H.-P."/>
            <person name="Eisen J.A."/>
        </authorList>
    </citation>
    <scope>NUCLEOTIDE SEQUENCE [LARGE SCALE GENOMIC DNA]</scope>
    <source>
        <strain evidence="3">DSM 16823 / RW262 / RW262</strain>
    </source>
</reference>
<evidence type="ECO:0000256" key="1">
    <source>
        <dbReference type="SAM" id="Phobius"/>
    </source>
</evidence>
<reference evidence="2 3" key="1">
    <citation type="journal article" date="2011" name="Stand. Genomic Sci.">
        <title>Complete genome sequence of the gliding freshwater bacterium Fluviicola taffensis type strain (RW262).</title>
        <authorList>
            <person name="Woyke T."/>
            <person name="Chertkov O."/>
            <person name="Lapidus A."/>
            <person name="Nolan M."/>
            <person name="Lucas S."/>
            <person name="Del Rio T.G."/>
            <person name="Tice H."/>
            <person name="Cheng J.F."/>
            <person name="Tapia R."/>
            <person name="Han C."/>
            <person name="Goodwin L."/>
            <person name="Pitluck S."/>
            <person name="Liolios K."/>
            <person name="Pagani I."/>
            <person name="Ivanova N."/>
            <person name="Huntemann M."/>
            <person name="Mavromatis K."/>
            <person name="Mikhailova N."/>
            <person name="Pati A."/>
            <person name="Chen A."/>
            <person name="Palaniappan K."/>
            <person name="Land M."/>
            <person name="Hauser L."/>
            <person name="Brambilla E.M."/>
            <person name="Rohde M."/>
            <person name="Mwirichia R."/>
            <person name="Sikorski J."/>
            <person name="Tindall B.J."/>
            <person name="Goker M."/>
            <person name="Bristow J."/>
            <person name="Eisen J.A."/>
            <person name="Markowitz V."/>
            <person name="Hugenholtz P."/>
            <person name="Klenk H.P."/>
            <person name="Kyrpides N.C."/>
        </authorList>
    </citation>
    <scope>NUCLEOTIDE SEQUENCE [LARGE SCALE GENOMIC DNA]</scope>
    <source>
        <strain evidence="3">DSM 16823 / RW262 / RW262</strain>
    </source>
</reference>
<accession>F2I9H9</accession>
<keyword evidence="1" id="KW-0472">Membrane</keyword>
<dbReference type="eggNOG" id="COG2010">
    <property type="taxonomic scope" value="Bacteria"/>
</dbReference>
<sequence>MQEDKSKIILFVDDGLDPIAELVAPVQFELDTRKLTDGEHTLKIVSKSPTGREGIRKIKFIVRNGPAISIEGISENSVVDGTVPLMINAYDKGNQKKFIIEGSETPQSVPNWLWILLIAFLGWAAFYLITNFSL</sequence>
<dbReference type="EMBL" id="CP002542">
    <property type="protein sequence ID" value="AEA45160.1"/>
    <property type="molecule type" value="Genomic_DNA"/>
</dbReference>
<keyword evidence="3" id="KW-1185">Reference proteome</keyword>
<keyword evidence="1" id="KW-0812">Transmembrane</keyword>
<dbReference type="Proteomes" id="UP000007463">
    <property type="component" value="Chromosome"/>
</dbReference>
<organism evidence="2 3">
    <name type="scientific">Fluviicola taffensis (strain DSM 16823 / NCIMB 13979 / RW262)</name>
    <dbReference type="NCBI Taxonomy" id="755732"/>
    <lineage>
        <taxon>Bacteria</taxon>
        <taxon>Pseudomonadati</taxon>
        <taxon>Bacteroidota</taxon>
        <taxon>Flavobacteriia</taxon>
        <taxon>Flavobacteriales</taxon>
        <taxon>Crocinitomicaceae</taxon>
        <taxon>Fluviicola</taxon>
    </lineage>
</organism>
<protein>
    <submittedName>
        <fullName evidence="2">Cytochrome c family protein</fullName>
    </submittedName>
</protein>
<evidence type="ECO:0000313" key="2">
    <source>
        <dbReference type="EMBL" id="AEA45160.1"/>
    </source>
</evidence>
<keyword evidence="1" id="KW-1133">Transmembrane helix</keyword>
<gene>
    <name evidence="2" type="ordered locus">Fluta_3186</name>
</gene>
<proteinExistence type="predicted"/>
<dbReference type="AlphaFoldDB" id="F2I9H9"/>
<name>F2I9H9_FLUTR</name>
<dbReference type="OrthoDB" id="893153at2"/>
<feature type="transmembrane region" description="Helical" evidence="1">
    <location>
        <begin position="112"/>
        <end position="130"/>
    </location>
</feature>
<dbReference type="HOGENOM" id="CLU_139090_0_0_10"/>
<evidence type="ECO:0000313" key="3">
    <source>
        <dbReference type="Proteomes" id="UP000007463"/>
    </source>
</evidence>
<dbReference type="STRING" id="755732.Fluta_3186"/>